<proteinExistence type="predicted"/>
<feature type="compositionally biased region" description="Basic and acidic residues" evidence="2">
    <location>
        <begin position="284"/>
        <end position="306"/>
    </location>
</feature>
<feature type="region of interest" description="Disordered" evidence="2">
    <location>
        <begin position="227"/>
        <end position="349"/>
    </location>
</feature>
<evidence type="ECO:0000256" key="2">
    <source>
        <dbReference type="SAM" id="MobiDB-lite"/>
    </source>
</evidence>
<dbReference type="Proteomes" id="UP000593570">
    <property type="component" value="Unassembled WGS sequence"/>
</dbReference>
<dbReference type="AlphaFoldDB" id="A0A8H6GFM2"/>
<feature type="compositionally biased region" description="Basic residues" evidence="2">
    <location>
        <begin position="1"/>
        <end position="12"/>
    </location>
</feature>
<feature type="compositionally biased region" description="Basic and acidic residues" evidence="2">
    <location>
        <begin position="333"/>
        <end position="344"/>
    </location>
</feature>
<keyword evidence="1" id="KW-0175">Coiled coil</keyword>
<dbReference type="EMBL" id="JACDXP010000011">
    <property type="protein sequence ID" value="KAF6517254.1"/>
    <property type="molecule type" value="Genomic_DNA"/>
</dbReference>
<feature type="region of interest" description="Disordered" evidence="2">
    <location>
        <begin position="1"/>
        <end position="52"/>
    </location>
</feature>
<sequence>MGKNKKKNKNKTKNGEQQGEGSKNAAASQKGTPTTTEDVQAAPDMDCPPYSLSPPPNIPLAVQYHRNMVYHLLQANITLEDKERSVSDTFVTTRNASERAAMERIATFFGVSPGVKKSTVSDGSEQDLNENIRAFIRKGVQSGHITEQDIESFVTEQIVPFEGPTSYAAFSQIQTYLAQCGVPFVHHRTSVSGSSAPGCSVRSYMAQKVPSEIIEVNESPNTYKITNAKEEDSQTGSMVDNPVHKSDKSVEEEVEVAESDQPEHFNPEATTSINANCSGYQAQKKVDDRSPVSDVASKEKVDEGDGHGSQTTEAPQLDDLDAQDTEPAVVGEDESRGNEPRSDTIGESDYNAYERKTLESCEAAVEQSSFHKQRAQEQLEHATSKISQCDEVAQHAAALRRLVKQRREMENQMDYHEREIEDLRISIQED</sequence>
<feature type="compositionally biased region" description="Basic and acidic residues" evidence="2">
    <location>
        <begin position="242"/>
        <end position="251"/>
    </location>
</feature>
<evidence type="ECO:0000256" key="1">
    <source>
        <dbReference type="SAM" id="Coils"/>
    </source>
</evidence>
<protein>
    <submittedName>
        <fullName evidence="3">Uncharacterized protein</fullName>
    </submittedName>
</protein>
<organism evidence="3 4">
    <name type="scientific">Fusarium oxysporum f. sp. conglutinans</name>
    <dbReference type="NCBI Taxonomy" id="100902"/>
    <lineage>
        <taxon>Eukaryota</taxon>
        <taxon>Fungi</taxon>
        <taxon>Dikarya</taxon>
        <taxon>Ascomycota</taxon>
        <taxon>Pezizomycotina</taxon>
        <taxon>Sordariomycetes</taxon>
        <taxon>Hypocreomycetidae</taxon>
        <taxon>Hypocreales</taxon>
        <taxon>Nectriaceae</taxon>
        <taxon>Fusarium</taxon>
        <taxon>Fusarium oxysporum species complex</taxon>
    </lineage>
</organism>
<feature type="coiled-coil region" evidence="1">
    <location>
        <begin position="372"/>
        <end position="426"/>
    </location>
</feature>
<accession>A0A8H6GFM2</accession>
<name>A0A8H6GFM2_FUSOX</name>
<evidence type="ECO:0000313" key="4">
    <source>
        <dbReference type="Proteomes" id="UP000593570"/>
    </source>
</evidence>
<evidence type="ECO:0000313" key="3">
    <source>
        <dbReference type="EMBL" id="KAF6517254.1"/>
    </source>
</evidence>
<comment type="caution">
    <text evidence="3">The sequence shown here is derived from an EMBL/GenBank/DDBJ whole genome shotgun (WGS) entry which is preliminary data.</text>
</comment>
<feature type="compositionally biased region" description="Polar residues" evidence="2">
    <location>
        <begin position="268"/>
        <end position="281"/>
    </location>
</feature>
<gene>
    <name evidence="3" type="ORF">HZS61_002815</name>
</gene>
<feature type="compositionally biased region" description="Polar residues" evidence="2">
    <location>
        <begin position="15"/>
        <end position="38"/>
    </location>
</feature>
<reference evidence="3 4" key="1">
    <citation type="journal article" date="2020" name="bioRxiv">
        <title>A chromosome-scale genome assembly for the Fusarium oxysporum strain Fo5176 to establish a model Arabidopsis-fungal pathosystem.</title>
        <authorList>
            <person name="Fokkens L."/>
            <person name="Guo L."/>
            <person name="Dora S."/>
            <person name="Wang B."/>
            <person name="Ye K."/>
            <person name="Sanchez-Rodriguez C."/>
            <person name="Croll D."/>
        </authorList>
    </citation>
    <scope>NUCLEOTIDE SEQUENCE [LARGE SCALE GENOMIC DNA]</scope>
    <source>
        <strain evidence="3 4">Fo5176</strain>
    </source>
</reference>